<organism evidence="2 3">
    <name type="scientific">Ditylenchus destructor</name>
    <dbReference type="NCBI Taxonomy" id="166010"/>
    <lineage>
        <taxon>Eukaryota</taxon>
        <taxon>Metazoa</taxon>
        <taxon>Ecdysozoa</taxon>
        <taxon>Nematoda</taxon>
        <taxon>Chromadorea</taxon>
        <taxon>Rhabditida</taxon>
        <taxon>Tylenchina</taxon>
        <taxon>Tylenchomorpha</taxon>
        <taxon>Sphaerularioidea</taxon>
        <taxon>Anguinidae</taxon>
        <taxon>Anguininae</taxon>
        <taxon>Ditylenchus</taxon>
    </lineage>
</organism>
<keyword evidence="3" id="KW-1185">Reference proteome</keyword>
<sequence>MRINFFETSAKENLNVEQMFNCITELVLEAKLRSPQHQAAAASQGVRLDARQNRSRGQDRAKKCKCGHSSGCLFFLMYLF</sequence>
<dbReference type="SUPFAM" id="SSF52540">
    <property type="entry name" value="P-loop containing nucleoside triphosphate hydrolases"/>
    <property type="match status" value="1"/>
</dbReference>
<reference evidence="2" key="1">
    <citation type="submission" date="2022-01" db="EMBL/GenBank/DDBJ databases">
        <title>Genome Sequence Resource for Two Populations of Ditylenchus destructor, the Migratory Endoparasitic Phytonematode.</title>
        <authorList>
            <person name="Zhang H."/>
            <person name="Lin R."/>
            <person name="Xie B."/>
        </authorList>
    </citation>
    <scope>NUCLEOTIDE SEQUENCE</scope>
    <source>
        <strain evidence="2">BazhouSP</strain>
    </source>
</reference>
<name>A0AAD4QUW5_9BILA</name>
<comment type="caution">
    <text evidence="2">The sequence shown here is derived from an EMBL/GenBank/DDBJ whole genome shotgun (WGS) entry which is preliminary data.</text>
</comment>
<feature type="region of interest" description="Disordered" evidence="1">
    <location>
        <begin position="39"/>
        <end position="65"/>
    </location>
</feature>
<evidence type="ECO:0000313" key="3">
    <source>
        <dbReference type="Proteomes" id="UP001201812"/>
    </source>
</evidence>
<protein>
    <submittedName>
        <fullName evidence="2">Ras-related protein Rab-35</fullName>
    </submittedName>
</protein>
<proteinExistence type="predicted"/>
<feature type="compositionally biased region" description="Basic and acidic residues" evidence="1">
    <location>
        <begin position="48"/>
        <end position="61"/>
    </location>
</feature>
<dbReference type="InterPro" id="IPR027417">
    <property type="entry name" value="P-loop_NTPase"/>
</dbReference>
<accession>A0AAD4QUW5</accession>
<dbReference type="EMBL" id="JAKKPZ010001093">
    <property type="protein sequence ID" value="KAI1690778.1"/>
    <property type="molecule type" value="Genomic_DNA"/>
</dbReference>
<evidence type="ECO:0000256" key="1">
    <source>
        <dbReference type="SAM" id="MobiDB-lite"/>
    </source>
</evidence>
<evidence type="ECO:0000313" key="2">
    <source>
        <dbReference type="EMBL" id="KAI1690778.1"/>
    </source>
</evidence>
<dbReference type="Proteomes" id="UP001201812">
    <property type="component" value="Unassembled WGS sequence"/>
</dbReference>
<dbReference type="Gene3D" id="3.40.50.300">
    <property type="entry name" value="P-loop containing nucleotide triphosphate hydrolases"/>
    <property type="match status" value="1"/>
</dbReference>
<gene>
    <name evidence="2" type="ORF">DdX_22304</name>
</gene>
<dbReference type="AlphaFoldDB" id="A0AAD4QUW5"/>